<evidence type="ECO:0000313" key="2">
    <source>
        <dbReference type="EMBL" id="SEB00519.1"/>
    </source>
</evidence>
<evidence type="ECO:0000313" key="3">
    <source>
        <dbReference type="Proteomes" id="UP000198773"/>
    </source>
</evidence>
<keyword evidence="1" id="KW-0812">Transmembrane</keyword>
<dbReference type="STRING" id="152573.SAMN04488051_11317"/>
<protein>
    <submittedName>
        <fullName evidence="2">MSHA biogenesis protein MshO</fullName>
    </submittedName>
</protein>
<dbReference type="InterPro" id="IPR012902">
    <property type="entry name" value="N_methyl_site"/>
</dbReference>
<name>A0A1H4FT37_ALKAM</name>
<keyword evidence="1" id="KW-0472">Membrane</keyword>
<dbReference type="NCBIfam" id="TIGR02532">
    <property type="entry name" value="IV_pilin_GFxxxE"/>
    <property type="match status" value="1"/>
</dbReference>
<proteinExistence type="predicted"/>
<dbReference type="OrthoDB" id="9788802at2"/>
<gene>
    <name evidence="2" type="ORF">SAMN04488051_11317</name>
</gene>
<reference evidence="2 3" key="1">
    <citation type="submission" date="2016-10" db="EMBL/GenBank/DDBJ databases">
        <authorList>
            <person name="de Groot N.N."/>
        </authorList>
    </citation>
    <scope>NUCLEOTIDE SEQUENCE [LARGE SCALE GENOMIC DNA]</scope>
    <source>
        <strain evidence="2 3">CGMCC 1.3430</strain>
    </source>
</reference>
<accession>A0A1H4FT37</accession>
<feature type="transmembrane region" description="Helical" evidence="1">
    <location>
        <begin position="12"/>
        <end position="33"/>
    </location>
</feature>
<evidence type="ECO:0000256" key="1">
    <source>
        <dbReference type="SAM" id="Phobius"/>
    </source>
</evidence>
<dbReference type="AlphaFoldDB" id="A0A1H4FT37"/>
<keyword evidence="1" id="KW-1133">Transmembrane helix</keyword>
<sequence length="266" mass="28879">MISRGFTLIELITSIVLLSILAISVTSFIGFAARMYVDVSEREQVLGQSRFAIERLSRELRSAVPNSVRIAGSGALQCVEFTPFVISGLYLQAPISPDAATELELASATGFAEVQGNERLVIYPRETADIYDATRAYNVLLNGITPDASGSDAVAHLAASHSFPKHSPERRFYLLATPVSYCVQGNQLWRYTGYGFAATQPEPAAMGTGVLMAEGLRISALPAGQVFRYDAPVLSRNAVVHIVLNFGNTLSEDLFFNHEVHLPNVP</sequence>
<dbReference type="EMBL" id="FNRM01000013">
    <property type="protein sequence ID" value="SEB00519.1"/>
    <property type="molecule type" value="Genomic_DNA"/>
</dbReference>
<dbReference type="Pfam" id="PF07963">
    <property type="entry name" value="N_methyl"/>
    <property type="match status" value="1"/>
</dbReference>
<organism evidence="2 3">
    <name type="scientific">Alkalimonas amylolytica</name>
    <dbReference type="NCBI Taxonomy" id="152573"/>
    <lineage>
        <taxon>Bacteria</taxon>
        <taxon>Pseudomonadati</taxon>
        <taxon>Pseudomonadota</taxon>
        <taxon>Gammaproteobacteria</taxon>
        <taxon>Alkalimonas</taxon>
    </lineage>
</organism>
<keyword evidence="3" id="KW-1185">Reference proteome</keyword>
<dbReference type="PROSITE" id="PS00409">
    <property type="entry name" value="PROKAR_NTER_METHYL"/>
    <property type="match status" value="1"/>
</dbReference>
<dbReference type="Proteomes" id="UP000198773">
    <property type="component" value="Unassembled WGS sequence"/>
</dbReference>
<dbReference type="RefSeq" id="WP_091345157.1">
    <property type="nucleotide sequence ID" value="NZ_FNRM01000013.1"/>
</dbReference>